<keyword evidence="1" id="KW-0805">Transcription regulation</keyword>
<dbReference type="InterPro" id="IPR050397">
    <property type="entry name" value="Env_Response_Regulators"/>
</dbReference>
<dbReference type="SUPFAM" id="SSF51206">
    <property type="entry name" value="cAMP-binding domain-like"/>
    <property type="match status" value="1"/>
</dbReference>
<sequence length="246" mass="28235">MKLPRNPWAAKLRQFTDLADDDVEILDRLVAETETYESDTDVVSEGQRVDWVNVVVEGMLCRYTVLENGRRQITAFLVPGDMCDLHGFLLKEMDHSIGALTLSRVAKVPRQVVMDITDRRPALTRALWWSTLVDEAVLRQWIVNVGRRTAYERAAHLIWELFLRMSVVGHAADRAFRLPLTQQELADTLGMSIVHINRTLQRLRTEGIFTLANGYLTIHDPERLQAIAGFNPSYLHFYEHIGLRGR</sequence>
<evidence type="ECO:0000256" key="1">
    <source>
        <dbReference type="ARBA" id="ARBA00023015"/>
    </source>
</evidence>
<proteinExistence type="predicted"/>
<dbReference type="InterPro" id="IPR014710">
    <property type="entry name" value="RmlC-like_jellyroll"/>
</dbReference>
<gene>
    <name evidence="5" type="ORF">NGM99_11440</name>
</gene>
<dbReference type="Gene3D" id="1.10.10.10">
    <property type="entry name" value="Winged helix-like DNA-binding domain superfamily/Winged helix DNA-binding domain"/>
    <property type="match status" value="1"/>
</dbReference>
<evidence type="ECO:0000256" key="2">
    <source>
        <dbReference type="ARBA" id="ARBA00023125"/>
    </source>
</evidence>
<dbReference type="InterPro" id="IPR018490">
    <property type="entry name" value="cNMP-bd_dom_sf"/>
</dbReference>
<reference evidence="5 6" key="1">
    <citation type="submission" date="2022-06" db="EMBL/GenBank/DDBJ databases">
        <title>Mesorhizobium sp. strain RP14 Genome sequencing and assembly.</title>
        <authorList>
            <person name="Kim I."/>
        </authorList>
    </citation>
    <scope>NUCLEOTIDE SEQUENCE [LARGE SCALE GENOMIC DNA]</scope>
    <source>
        <strain evidence="6">RP14(2022)</strain>
    </source>
</reference>
<dbReference type="Pfam" id="PF00027">
    <property type="entry name" value="cNMP_binding"/>
    <property type="match status" value="1"/>
</dbReference>
<dbReference type="EMBL" id="JAMXQS010000005">
    <property type="protein sequence ID" value="MCO6050395.1"/>
    <property type="molecule type" value="Genomic_DNA"/>
</dbReference>
<dbReference type="InterPro" id="IPR000595">
    <property type="entry name" value="cNMP-bd_dom"/>
</dbReference>
<protein>
    <submittedName>
        <fullName evidence="5">Crp/Fnr family transcriptional regulator</fullName>
    </submittedName>
</protein>
<dbReference type="Gene3D" id="2.60.120.10">
    <property type="entry name" value="Jelly Rolls"/>
    <property type="match status" value="1"/>
</dbReference>
<dbReference type="PANTHER" id="PTHR24567">
    <property type="entry name" value="CRP FAMILY TRANSCRIPTIONAL REGULATORY PROTEIN"/>
    <property type="match status" value="1"/>
</dbReference>
<dbReference type="InterPro" id="IPR012318">
    <property type="entry name" value="HTH_CRP"/>
</dbReference>
<dbReference type="RefSeq" id="WP_252818982.1">
    <property type="nucleotide sequence ID" value="NZ_JAMXQS010000005.1"/>
</dbReference>
<keyword evidence="2" id="KW-0238">DNA-binding</keyword>
<keyword evidence="3" id="KW-0804">Transcription</keyword>
<keyword evidence="6" id="KW-1185">Reference proteome</keyword>
<accession>A0ABT1C6D7</accession>
<name>A0ABT1C6D7_9HYPH</name>
<evidence type="ECO:0000313" key="5">
    <source>
        <dbReference type="EMBL" id="MCO6050395.1"/>
    </source>
</evidence>
<dbReference type="InterPro" id="IPR036390">
    <property type="entry name" value="WH_DNA-bd_sf"/>
</dbReference>
<evidence type="ECO:0000259" key="4">
    <source>
        <dbReference type="PROSITE" id="PS51063"/>
    </source>
</evidence>
<dbReference type="Pfam" id="PF13545">
    <property type="entry name" value="HTH_Crp_2"/>
    <property type="match status" value="1"/>
</dbReference>
<evidence type="ECO:0000256" key="3">
    <source>
        <dbReference type="ARBA" id="ARBA00023163"/>
    </source>
</evidence>
<comment type="caution">
    <text evidence="5">The sequence shown here is derived from an EMBL/GenBank/DDBJ whole genome shotgun (WGS) entry which is preliminary data.</text>
</comment>
<organism evidence="5 6">
    <name type="scientific">Mesorhizobium liriopis</name>
    <dbReference type="NCBI Taxonomy" id="2953882"/>
    <lineage>
        <taxon>Bacteria</taxon>
        <taxon>Pseudomonadati</taxon>
        <taxon>Pseudomonadota</taxon>
        <taxon>Alphaproteobacteria</taxon>
        <taxon>Hyphomicrobiales</taxon>
        <taxon>Phyllobacteriaceae</taxon>
        <taxon>Mesorhizobium</taxon>
    </lineage>
</organism>
<dbReference type="Proteomes" id="UP001205906">
    <property type="component" value="Unassembled WGS sequence"/>
</dbReference>
<dbReference type="PANTHER" id="PTHR24567:SF68">
    <property type="entry name" value="DNA-BINDING TRANSCRIPTIONAL DUAL REGULATOR CRP"/>
    <property type="match status" value="1"/>
</dbReference>
<dbReference type="SMART" id="SM00419">
    <property type="entry name" value="HTH_CRP"/>
    <property type="match status" value="1"/>
</dbReference>
<evidence type="ECO:0000313" key="6">
    <source>
        <dbReference type="Proteomes" id="UP001205906"/>
    </source>
</evidence>
<dbReference type="CDD" id="cd00038">
    <property type="entry name" value="CAP_ED"/>
    <property type="match status" value="1"/>
</dbReference>
<feature type="domain" description="HTH crp-type" evidence="4">
    <location>
        <begin position="148"/>
        <end position="222"/>
    </location>
</feature>
<dbReference type="SUPFAM" id="SSF46785">
    <property type="entry name" value="Winged helix' DNA-binding domain"/>
    <property type="match status" value="1"/>
</dbReference>
<dbReference type="InterPro" id="IPR036388">
    <property type="entry name" value="WH-like_DNA-bd_sf"/>
</dbReference>
<dbReference type="PROSITE" id="PS51063">
    <property type="entry name" value="HTH_CRP_2"/>
    <property type="match status" value="1"/>
</dbReference>